<reference evidence="8 9" key="1">
    <citation type="submission" date="2018-09" db="EMBL/GenBank/DDBJ databases">
        <title>YIM 75000 draft genome.</title>
        <authorList>
            <person name="Tang S."/>
            <person name="Feng Y."/>
        </authorList>
    </citation>
    <scope>NUCLEOTIDE SEQUENCE [LARGE SCALE GENOMIC DNA]</scope>
    <source>
        <strain evidence="8 9">YIM 75000</strain>
    </source>
</reference>
<feature type="transmembrane region" description="Helical" evidence="6">
    <location>
        <begin position="58"/>
        <end position="77"/>
    </location>
</feature>
<feature type="domain" description="DUF3817" evidence="7">
    <location>
        <begin position="1"/>
        <end position="81"/>
    </location>
</feature>
<keyword evidence="4 6" id="KW-1133">Transmembrane helix</keyword>
<sequence>MAYVTGVLLLVLVLVAMPMKYLGDDGTLVSVVGIAHGWIYILYVLAAGVLCYKARWGLGRSLLVVLAGTVPFASFVAERKVVHALTPAGPARTGAPAA</sequence>
<feature type="transmembrane region" description="Helical" evidence="6">
    <location>
        <begin position="28"/>
        <end position="51"/>
    </location>
</feature>
<accession>A0A3A3ZKR5</accession>
<dbReference type="Proteomes" id="UP000265614">
    <property type="component" value="Unassembled WGS sequence"/>
</dbReference>
<comment type="caution">
    <text evidence="8">The sequence shown here is derived from an EMBL/GenBank/DDBJ whole genome shotgun (WGS) entry which is preliminary data.</text>
</comment>
<gene>
    <name evidence="8" type="ORF">D5H78_08870</name>
</gene>
<evidence type="ECO:0000256" key="1">
    <source>
        <dbReference type="ARBA" id="ARBA00004651"/>
    </source>
</evidence>
<dbReference type="InterPro" id="IPR023845">
    <property type="entry name" value="DUF3817_TM"/>
</dbReference>
<dbReference type="EMBL" id="QZEZ01000003">
    <property type="protein sequence ID" value="RJK96534.1"/>
    <property type="molecule type" value="Genomic_DNA"/>
</dbReference>
<dbReference type="AlphaFoldDB" id="A0A3A3ZKR5"/>
<keyword evidence="9" id="KW-1185">Reference proteome</keyword>
<dbReference type="PANTHER" id="PTHR40077:SF2">
    <property type="entry name" value="MEMBRANE PROTEIN"/>
    <property type="match status" value="1"/>
</dbReference>
<protein>
    <submittedName>
        <fullName evidence="8">DUF3817 domain-containing protein</fullName>
    </submittedName>
</protein>
<dbReference type="OrthoDB" id="9342687at2"/>
<evidence type="ECO:0000313" key="9">
    <source>
        <dbReference type="Proteomes" id="UP000265614"/>
    </source>
</evidence>
<evidence type="ECO:0000256" key="3">
    <source>
        <dbReference type="ARBA" id="ARBA00022692"/>
    </source>
</evidence>
<dbReference type="Pfam" id="PF12823">
    <property type="entry name" value="DUF3817"/>
    <property type="match status" value="1"/>
</dbReference>
<evidence type="ECO:0000259" key="7">
    <source>
        <dbReference type="Pfam" id="PF12823"/>
    </source>
</evidence>
<evidence type="ECO:0000256" key="2">
    <source>
        <dbReference type="ARBA" id="ARBA00022475"/>
    </source>
</evidence>
<keyword evidence="5 6" id="KW-0472">Membrane</keyword>
<evidence type="ECO:0000256" key="5">
    <source>
        <dbReference type="ARBA" id="ARBA00023136"/>
    </source>
</evidence>
<evidence type="ECO:0000256" key="4">
    <source>
        <dbReference type="ARBA" id="ARBA00022989"/>
    </source>
</evidence>
<dbReference type="NCBIfam" id="TIGR03954">
    <property type="entry name" value="integ_memb_HG"/>
    <property type="match status" value="1"/>
</dbReference>
<comment type="subcellular location">
    <subcellularLocation>
        <location evidence="1">Cell membrane</location>
        <topology evidence="1">Multi-pass membrane protein</topology>
    </subcellularLocation>
</comment>
<keyword evidence="3 6" id="KW-0812">Transmembrane</keyword>
<proteinExistence type="predicted"/>
<dbReference type="PANTHER" id="PTHR40077">
    <property type="entry name" value="MEMBRANE PROTEIN-RELATED"/>
    <property type="match status" value="1"/>
</dbReference>
<evidence type="ECO:0000313" key="8">
    <source>
        <dbReference type="EMBL" id="RJK96534.1"/>
    </source>
</evidence>
<evidence type="ECO:0000256" key="6">
    <source>
        <dbReference type="SAM" id="Phobius"/>
    </source>
</evidence>
<dbReference type="GO" id="GO:0005886">
    <property type="term" value="C:plasma membrane"/>
    <property type="evidence" value="ECO:0007669"/>
    <property type="project" value="UniProtKB-SubCell"/>
</dbReference>
<organism evidence="8 9">
    <name type="scientific">Vallicoccus soli</name>
    <dbReference type="NCBI Taxonomy" id="2339232"/>
    <lineage>
        <taxon>Bacteria</taxon>
        <taxon>Bacillati</taxon>
        <taxon>Actinomycetota</taxon>
        <taxon>Actinomycetes</taxon>
        <taxon>Motilibacterales</taxon>
        <taxon>Vallicoccaceae</taxon>
        <taxon>Vallicoccus</taxon>
    </lineage>
</organism>
<keyword evidence="2" id="KW-1003">Cell membrane</keyword>
<name>A0A3A3ZKR5_9ACTN</name>